<organism evidence="3 4">
    <name type="scientific">Ornithinimicrobium pratense</name>
    <dbReference type="NCBI Taxonomy" id="2593973"/>
    <lineage>
        <taxon>Bacteria</taxon>
        <taxon>Bacillati</taxon>
        <taxon>Actinomycetota</taxon>
        <taxon>Actinomycetes</taxon>
        <taxon>Micrococcales</taxon>
        <taxon>Ornithinimicrobiaceae</taxon>
        <taxon>Ornithinimicrobium</taxon>
    </lineage>
</organism>
<feature type="transmembrane region" description="Helical" evidence="2">
    <location>
        <begin position="833"/>
        <end position="850"/>
    </location>
</feature>
<feature type="region of interest" description="Disordered" evidence="1">
    <location>
        <begin position="283"/>
        <end position="410"/>
    </location>
</feature>
<keyword evidence="4" id="KW-1185">Reference proteome</keyword>
<feature type="region of interest" description="Disordered" evidence="1">
    <location>
        <begin position="37"/>
        <end position="64"/>
    </location>
</feature>
<keyword evidence="2" id="KW-0472">Membrane</keyword>
<dbReference type="AlphaFoldDB" id="A0A5J6V8C7"/>
<dbReference type="OrthoDB" id="5137271at2"/>
<sequence length="877" mass="92079">MTPTTRRRAWAARPPRLPVLLTAPLLAVLVTSGVGAEPVGASVGTSPDSDSDSDRDGNGDGDAGLRILLDEVDPVVARPGQPVTLRGRLVNEGPDVSRLNLITVAAAMGPLTSRADVAGWVEGTDPRSASWVLGDDALGAVIPPGGQDEFEVTVPGSSLQFLPATPAMLGVELVASAEEETDRVPVPDGPAPAVLRTVLTTTGQPSVDVPLETTWLVPLTLPPDAELSSPDDTEHTAAWLAAVGQDSSVRQWLEHLTVPEVTWWVDPAALVAHQPAEALVVPGPEEDAEPTAPPAVSEPPEPTGPDDKTDETDESGQTGTPTPPEDMDRETAEPVTAQPTGTGPSAPSVPGRPDGDNDSDGDDDNDGEDSTASPEDGTDTGPAPAPPPETGPTSEPGPNPEPDPEPEPETLEEALAQLRLMLAEVDPQLLWWLPTDDPDLGLLVTETDAVPTAVADDLLTRLPEQAPPAVVQLLRQGRQNVAWPALAAPTASDVAAISDLYARTREGGLRAVLVPRESFTADSTAPPRLGAVPLGDSPDVVAIGADSWTSGLVAASGSDAEEHGAGAAAQRLLAHTLGTWLEAPASPRTLVIAPPRGAEVPAEVLDQLSEGWARAQWLSPVSAQEVLDRAEDADPVGLSGIAPEEEVLGPLSDLVVPSASPVLTSRARDLVRLQEDLDGLSQILRDTDALRSWEPVLDAQWSTRWRQDEDVWVSTWRTLRHEVASTRDAVYLLPSSVNFLADQGVIHLTVVNDLPVAVENVQLRLRPSNGRLQVTGQPDPVDVGPGSRASVPFQARSITRGETVLHVRITAPDGTPLGEDAEVNVRVQPTGVWIYWVLGGLAGLVLVLGLRRALTSSSRRTAYPGSSPAPGSEERPQ</sequence>
<gene>
    <name evidence="3" type="ORF">FY030_16150</name>
</gene>
<keyword evidence="2" id="KW-0812">Transmembrane</keyword>
<dbReference type="Pfam" id="PF19516">
    <property type="entry name" value="DUF6049"/>
    <property type="match status" value="1"/>
</dbReference>
<dbReference type="InterPro" id="IPR046112">
    <property type="entry name" value="DUF6049"/>
</dbReference>
<feature type="compositionally biased region" description="Acidic residues" evidence="1">
    <location>
        <begin position="356"/>
        <end position="369"/>
    </location>
</feature>
<keyword evidence="2" id="KW-1133">Transmembrane helix</keyword>
<dbReference type="Proteomes" id="UP000326546">
    <property type="component" value="Chromosome"/>
</dbReference>
<feature type="region of interest" description="Disordered" evidence="1">
    <location>
        <begin position="857"/>
        <end position="877"/>
    </location>
</feature>
<dbReference type="EMBL" id="CP044427">
    <property type="protein sequence ID" value="QFG70038.1"/>
    <property type="molecule type" value="Genomic_DNA"/>
</dbReference>
<evidence type="ECO:0000313" key="4">
    <source>
        <dbReference type="Proteomes" id="UP000326546"/>
    </source>
</evidence>
<evidence type="ECO:0000256" key="2">
    <source>
        <dbReference type="SAM" id="Phobius"/>
    </source>
</evidence>
<feature type="compositionally biased region" description="Pro residues" evidence="1">
    <location>
        <begin position="291"/>
        <end position="303"/>
    </location>
</feature>
<evidence type="ECO:0000313" key="3">
    <source>
        <dbReference type="EMBL" id="QFG70038.1"/>
    </source>
</evidence>
<dbReference type="KEGG" id="serw:FY030_16150"/>
<proteinExistence type="predicted"/>
<name>A0A5J6V8C7_9MICO</name>
<dbReference type="RefSeq" id="WP_158062531.1">
    <property type="nucleotide sequence ID" value="NZ_CP044427.1"/>
</dbReference>
<evidence type="ECO:0000256" key="1">
    <source>
        <dbReference type="SAM" id="MobiDB-lite"/>
    </source>
</evidence>
<protein>
    <submittedName>
        <fullName evidence="3">Uncharacterized protein</fullName>
    </submittedName>
</protein>
<feature type="compositionally biased region" description="Pro residues" evidence="1">
    <location>
        <begin position="383"/>
        <end position="401"/>
    </location>
</feature>
<accession>A0A5J6V8C7</accession>
<reference evidence="3 4" key="1">
    <citation type="submission" date="2019-09" db="EMBL/GenBank/DDBJ databases">
        <title>Serinicoccus pratensis sp. nov., isolated from meadow soil.</title>
        <authorList>
            <person name="Zhang W."/>
        </authorList>
    </citation>
    <scope>NUCLEOTIDE SEQUENCE [LARGE SCALE GENOMIC DNA]</scope>
    <source>
        <strain evidence="3 4">W204</strain>
    </source>
</reference>